<dbReference type="GO" id="GO:0000049">
    <property type="term" value="F:tRNA binding"/>
    <property type="evidence" value="ECO:0007669"/>
    <property type="project" value="TreeGrafter"/>
</dbReference>
<organism evidence="9 10">
    <name type="scientific">Romanomermis culicivorax</name>
    <name type="common">Nematode worm</name>
    <dbReference type="NCBI Taxonomy" id="13658"/>
    <lineage>
        <taxon>Eukaryota</taxon>
        <taxon>Metazoa</taxon>
        <taxon>Ecdysozoa</taxon>
        <taxon>Nematoda</taxon>
        <taxon>Enoplea</taxon>
        <taxon>Dorylaimia</taxon>
        <taxon>Mermithida</taxon>
        <taxon>Mermithoidea</taxon>
        <taxon>Mermithidae</taxon>
        <taxon>Romanomermis</taxon>
    </lineage>
</organism>
<keyword evidence="9" id="KW-1185">Reference proteome</keyword>
<dbReference type="GO" id="GO:0005829">
    <property type="term" value="C:cytosol"/>
    <property type="evidence" value="ECO:0007669"/>
    <property type="project" value="TreeGrafter"/>
</dbReference>
<evidence type="ECO:0000259" key="7">
    <source>
        <dbReference type="Pfam" id="PF04762"/>
    </source>
</evidence>
<dbReference type="InterPro" id="IPR056164">
    <property type="entry name" value="Beta-prop_ELP1_1st"/>
</dbReference>
<accession>A0A915II08</accession>
<protein>
    <recommendedName>
        <fullName evidence="6">Elongator complex protein 1</fullName>
    </recommendedName>
</protein>
<evidence type="ECO:0000313" key="9">
    <source>
        <dbReference type="Proteomes" id="UP000887565"/>
    </source>
</evidence>
<dbReference type="PANTHER" id="PTHR12747">
    <property type="entry name" value="ELONGATOR COMPLEX PROTEIN 1"/>
    <property type="match status" value="1"/>
</dbReference>
<dbReference type="PANTHER" id="PTHR12747:SF0">
    <property type="entry name" value="ELONGATOR COMPLEX PROTEIN 1"/>
    <property type="match status" value="1"/>
</dbReference>
<dbReference type="InterPro" id="IPR006849">
    <property type="entry name" value="Elp1"/>
</dbReference>
<sequence length="314" mass="35347">SFVTVGWGKKETQFHGSEGKTAALAKNQDTGQALSHDDKLTRITWRGDAQFFAISTFDEEVGTRNIRILTREGIHSTTCEPVNGLGQCLGWKPKGNLIVSAQYSDQTGHRIIFFERNGLRHGEFQLPKLLPLNTKVNEVKWNLDSSILAVHSEDQDSHISYLFLYTTCNYHWYMKKCLKFPPNNQLSSFFWDANDANSLHLVAGDSVYRFLNFSNTINRFEGTQVYDSNSIVAVCDACKLHDLITLKPSILITSFAMTVIPPPMSGCTVECPNFVNIISFGFTPDTIFATLHDNSVAFVTMKSSNNWNLCRILK</sequence>
<dbReference type="InterPro" id="IPR015943">
    <property type="entry name" value="WD40/YVTN_repeat-like_dom_sf"/>
</dbReference>
<feature type="domain" description="ELP1 first N-terminal beta-propeller" evidence="7">
    <location>
        <begin position="2"/>
        <end position="193"/>
    </location>
</feature>
<evidence type="ECO:0000256" key="2">
    <source>
        <dbReference type="ARBA" id="ARBA00005043"/>
    </source>
</evidence>
<dbReference type="InterPro" id="IPR056165">
    <property type="entry name" value="Beta-prop_ELP1_2nd"/>
</dbReference>
<evidence type="ECO:0000259" key="8">
    <source>
        <dbReference type="Pfam" id="PF23797"/>
    </source>
</evidence>
<evidence type="ECO:0000256" key="5">
    <source>
        <dbReference type="ARBA" id="ARBA00022694"/>
    </source>
</evidence>
<evidence type="ECO:0000256" key="1">
    <source>
        <dbReference type="ARBA" id="ARBA00004496"/>
    </source>
</evidence>
<comment type="subcellular location">
    <subcellularLocation>
        <location evidence="1">Cytoplasm</location>
    </subcellularLocation>
</comment>
<evidence type="ECO:0000256" key="3">
    <source>
        <dbReference type="ARBA" id="ARBA00006086"/>
    </source>
</evidence>
<proteinExistence type="inferred from homology"/>
<dbReference type="GO" id="GO:0002926">
    <property type="term" value="P:tRNA wobble base 5-methoxycarbonylmethyl-2-thiouridinylation"/>
    <property type="evidence" value="ECO:0007669"/>
    <property type="project" value="TreeGrafter"/>
</dbReference>
<dbReference type="WBParaSite" id="nRc.2.0.1.t13811-RA">
    <property type="protein sequence ID" value="nRc.2.0.1.t13811-RA"/>
    <property type="gene ID" value="nRc.2.0.1.g13811"/>
</dbReference>
<reference evidence="10" key="1">
    <citation type="submission" date="2022-11" db="UniProtKB">
        <authorList>
            <consortium name="WormBaseParasite"/>
        </authorList>
    </citation>
    <scope>IDENTIFICATION</scope>
</reference>
<evidence type="ECO:0000313" key="10">
    <source>
        <dbReference type="WBParaSite" id="nRc.2.0.1.t13811-RA"/>
    </source>
</evidence>
<feature type="domain" description="ELP1 N-terminal second beta-propeller" evidence="8">
    <location>
        <begin position="249"/>
        <end position="307"/>
    </location>
</feature>
<evidence type="ECO:0000256" key="6">
    <source>
        <dbReference type="ARBA" id="ARBA00029535"/>
    </source>
</evidence>
<dbReference type="Pfam" id="PF23797">
    <property type="entry name" value="Beta-prop_ELP1_2nd"/>
    <property type="match status" value="1"/>
</dbReference>
<dbReference type="GO" id="GO:0033588">
    <property type="term" value="C:elongator holoenzyme complex"/>
    <property type="evidence" value="ECO:0007669"/>
    <property type="project" value="InterPro"/>
</dbReference>
<keyword evidence="5" id="KW-0819">tRNA processing</keyword>
<evidence type="ECO:0000256" key="4">
    <source>
        <dbReference type="ARBA" id="ARBA00022490"/>
    </source>
</evidence>
<comment type="pathway">
    <text evidence="2">tRNA modification; 5-methoxycarbonylmethyl-2-thiouridine-tRNA biosynthesis.</text>
</comment>
<comment type="similarity">
    <text evidence="3">Belongs to the ELP1/IKA1 family.</text>
</comment>
<dbReference type="SUPFAM" id="SSF82171">
    <property type="entry name" value="DPP6 N-terminal domain-like"/>
    <property type="match status" value="1"/>
</dbReference>
<keyword evidence="4" id="KW-0963">Cytoplasm</keyword>
<name>A0A915II08_ROMCU</name>
<dbReference type="Proteomes" id="UP000887565">
    <property type="component" value="Unplaced"/>
</dbReference>
<dbReference type="Pfam" id="PF04762">
    <property type="entry name" value="Beta-prop_ELP1_1st"/>
    <property type="match status" value="1"/>
</dbReference>
<dbReference type="OMA" id="FFWDAND"/>
<dbReference type="Gene3D" id="2.130.10.10">
    <property type="entry name" value="YVTN repeat-like/Quinoprotein amine dehydrogenase"/>
    <property type="match status" value="1"/>
</dbReference>
<dbReference type="AlphaFoldDB" id="A0A915II08"/>